<dbReference type="SUPFAM" id="SSF51556">
    <property type="entry name" value="Metallo-dependent hydrolases"/>
    <property type="match status" value="1"/>
</dbReference>
<proteinExistence type="inferred from homology"/>
<dbReference type="PROSITE" id="PS00482">
    <property type="entry name" value="DIHYDROOROTASE_1"/>
    <property type="match status" value="1"/>
</dbReference>
<dbReference type="Gene3D" id="2.30.40.10">
    <property type="entry name" value="Urease, subunit C, domain 1"/>
    <property type="match status" value="1"/>
</dbReference>
<comment type="caution">
    <text evidence="9">The sequence shown here is derived from an EMBL/GenBank/DDBJ whole genome shotgun (WGS) entry which is preliminary data.</text>
</comment>
<comment type="cofactor">
    <cofactor evidence="1">
        <name>Zn(2+)</name>
        <dbReference type="ChEBI" id="CHEBI:29105"/>
    </cofactor>
</comment>
<dbReference type="PANTHER" id="PTHR43668:SF4">
    <property type="entry name" value="ALLANTOINASE"/>
    <property type="match status" value="1"/>
</dbReference>
<dbReference type="SUPFAM" id="SSF51338">
    <property type="entry name" value="Composite domain of metallo-dependent hydrolases"/>
    <property type="match status" value="1"/>
</dbReference>
<dbReference type="InterPro" id="IPR017593">
    <property type="entry name" value="Allantoinase"/>
</dbReference>
<comment type="subunit">
    <text evidence="4">Homotetramer.</text>
</comment>
<evidence type="ECO:0000256" key="2">
    <source>
        <dbReference type="ARBA" id="ARBA00002368"/>
    </source>
</evidence>
<protein>
    <submittedName>
        <fullName evidence="9">Allantoinase</fullName>
        <ecNumber evidence="9">3.5.2.5</ecNumber>
    </submittedName>
</protein>
<dbReference type="RefSeq" id="WP_306981487.1">
    <property type="nucleotide sequence ID" value="NZ_JAUSUA010000002.1"/>
</dbReference>
<keyword evidence="6 9" id="KW-0378">Hydrolase</keyword>
<evidence type="ECO:0000256" key="4">
    <source>
        <dbReference type="ARBA" id="ARBA00011881"/>
    </source>
</evidence>
<dbReference type="InterPro" id="IPR032466">
    <property type="entry name" value="Metal_Hydrolase"/>
</dbReference>
<evidence type="ECO:0000256" key="1">
    <source>
        <dbReference type="ARBA" id="ARBA00001947"/>
    </source>
</evidence>
<sequence length="449" mass="49533">MYDLVIRNGKIVTDKGVQKAEIGIQNGVIVEMSERISQSAKSEKDANGQYVFPGVVDVHVHLNEPGRVYWEGFETGSQMLAAGGTTTFVDMPLNGIPSTITKQDLLDKAKLGEEKSIVDFGLWGGLVPGNYEDLAPLSKAGCLGFKAFLSPTGNKEFESVGDKDLIEGMDRIAELGKVLALHAESGPMTTFLTEKKKRNQQLSFYDYLESRPIAAEVEAVERAIQYATITGCPLHFVHISSVEAVTVIEQARERGLDISLETCPHYLLFSHDILNQKNNLAKCAPPLRQKKDQLKLRQAMKANRIDFLTSDHSPCEADLKDASTYNIFDAWGGINGGGITLLGALQFAIEEEIEFQHVANWTAKHPAERFGIADRKGSIQEGKEADLVFVSLDEHLVTLDNMYAKHPLSLYTNERFRASVESVYSAGVEVFSHHAGPIQSKTGKWLTAY</sequence>
<reference evidence="9 10" key="1">
    <citation type="submission" date="2023-07" db="EMBL/GenBank/DDBJ databases">
        <title>Genomic Encyclopedia of Type Strains, Phase IV (KMG-IV): sequencing the most valuable type-strain genomes for metagenomic binning, comparative biology and taxonomic classification.</title>
        <authorList>
            <person name="Goeker M."/>
        </authorList>
    </citation>
    <scope>NUCLEOTIDE SEQUENCE [LARGE SCALE GENOMIC DNA]</scope>
    <source>
        <strain evidence="9 10">DSM 19154</strain>
    </source>
</reference>
<keyword evidence="7" id="KW-0862">Zinc</keyword>
<evidence type="ECO:0000256" key="3">
    <source>
        <dbReference type="ARBA" id="ARBA00010286"/>
    </source>
</evidence>
<feature type="domain" description="Amidohydrolase-related" evidence="8">
    <location>
        <begin position="50"/>
        <end position="427"/>
    </location>
</feature>
<evidence type="ECO:0000256" key="5">
    <source>
        <dbReference type="ARBA" id="ARBA00022723"/>
    </source>
</evidence>
<gene>
    <name evidence="9" type="ORF">J2S05_001539</name>
</gene>
<dbReference type="NCBIfam" id="TIGR03178">
    <property type="entry name" value="allantoinase"/>
    <property type="match status" value="1"/>
</dbReference>
<comment type="similarity">
    <text evidence="3">Belongs to the metallo-dependent hydrolases superfamily. DHOase family. Class I DHOase subfamily.</text>
</comment>
<dbReference type="Pfam" id="PF01979">
    <property type="entry name" value="Amidohydro_1"/>
    <property type="match status" value="1"/>
</dbReference>
<dbReference type="InterPro" id="IPR050138">
    <property type="entry name" value="DHOase/Allantoinase_Hydrolase"/>
</dbReference>
<dbReference type="Proteomes" id="UP001225034">
    <property type="component" value="Unassembled WGS sequence"/>
</dbReference>
<evidence type="ECO:0000313" key="9">
    <source>
        <dbReference type="EMBL" id="MDQ0206740.1"/>
    </source>
</evidence>
<dbReference type="InterPro" id="IPR002195">
    <property type="entry name" value="Dihydroorotase_CS"/>
</dbReference>
<keyword evidence="5" id="KW-0479">Metal-binding</keyword>
<dbReference type="InterPro" id="IPR011059">
    <property type="entry name" value="Metal-dep_hydrolase_composite"/>
</dbReference>
<keyword evidence="10" id="KW-1185">Reference proteome</keyword>
<evidence type="ECO:0000256" key="6">
    <source>
        <dbReference type="ARBA" id="ARBA00022801"/>
    </source>
</evidence>
<name>A0ABT9YFV1_9BACI</name>
<accession>A0ABT9YFV1</accession>
<comment type="function">
    <text evidence="2">Catalyzes the reversible cyclization of carbamoyl aspartate to dihydroorotate.</text>
</comment>
<dbReference type="GO" id="GO:0004038">
    <property type="term" value="F:allantoinase activity"/>
    <property type="evidence" value="ECO:0007669"/>
    <property type="project" value="UniProtKB-EC"/>
</dbReference>
<dbReference type="EC" id="3.5.2.5" evidence="9"/>
<dbReference type="EMBL" id="JAUSUA010000002">
    <property type="protein sequence ID" value="MDQ0206740.1"/>
    <property type="molecule type" value="Genomic_DNA"/>
</dbReference>
<evidence type="ECO:0000256" key="7">
    <source>
        <dbReference type="ARBA" id="ARBA00022833"/>
    </source>
</evidence>
<dbReference type="InterPro" id="IPR006680">
    <property type="entry name" value="Amidohydro-rel"/>
</dbReference>
<dbReference type="Gene3D" id="3.20.20.140">
    <property type="entry name" value="Metal-dependent hydrolases"/>
    <property type="match status" value="1"/>
</dbReference>
<organism evidence="9 10">
    <name type="scientific">Alkalicoccobacillus murimartini</name>
    <dbReference type="NCBI Taxonomy" id="171685"/>
    <lineage>
        <taxon>Bacteria</taxon>
        <taxon>Bacillati</taxon>
        <taxon>Bacillota</taxon>
        <taxon>Bacilli</taxon>
        <taxon>Bacillales</taxon>
        <taxon>Bacillaceae</taxon>
        <taxon>Alkalicoccobacillus</taxon>
    </lineage>
</organism>
<evidence type="ECO:0000259" key="8">
    <source>
        <dbReference type="Pfam" id="PF01979"/>
    </source>
</evidence>
<dbReference type="PANTHER" id="PTHR43668">
    <property type="entry name" value="ALLANTOINASE"/>
    <property type="match status" value="1"/>
</dbReference>
<evidence type="ECO:0000313" key="10">
    <source>
        <dbReference type="Proteomes" id="UP001225034"/>
    </source>
</evidence>